<dbReference type="SUPFAM" id="SSF55729">
    <property type="entry name" value="Acyl-CoA N-acyltransferases (Nat)"/>
    <property type="match status" value="1"/>
</dbReference>
<keyword evidence="3" id="KW-1185">Reference proteome</keyword>
<dbReference type="Gene3D" id="3.40.630.30">
    <property type="match status" value="1"/>
</dbReference>
<dbReference type="PANTHER" id="PTHR43072">
    <property type="entry name" value="N-ACETYLTRANSFERASE"/>
    <property type="match status" value="1"/>
</dbReference>
<name>A0ABP9HAX0_9ACTN</name>
<dbReference type="CDD" id="cd04301">
    <property type="entry name" value="NAT_SF"/>
    <property type="match status" value="1"/>
</dbReference>
<protein>
    <submittedName>
        <fullName evidence="2">GNAT family N-acetyltransferase</fullName>
    </submittedName>
</protein>
<proteinExistence type="predicted"/>
<feature type="domain" description="N-acetyltransferase" evidence="1">
    <location>
        <begin position="6"/>
        <end position="169"/>
    </location>
</feature>
<dbReference type="InterPro" id="IPR016181">
    <property type="entry name" value="Acyl_CoA_acyltransferase"/>
</dbReference>
<dbReference type="Pfam" id="PF00583">
    <property type="entry name" value="Acetyltransf_1"/>
    <property type="match status" value="1"/>
</dbReference>
<dbReference type="InterPro" id="IPR000182">
    <property type="entry name" value="GNAT_dom"/>
</dbReference>
<evidence type="ECO:0000313" key="2">
    <source>
        <dbReference type="EMBL" id="GAA4965877.1"/>
    </source>
</evidence>
<reference evidence="3" key="1">
    <citation type="journal article" date="2019" name="Int. J. Syst. Evol. Microbiol.">
        <title>The Global Catalogue of Microorganisms (GCM) 10K type strain sequencing project: providing services to taxonomists for standard genome sequencing and annotation.</title>
        <authorList>
            <consortium name="The Broad Institute Genomics Platform"/>
            <consortium name="The Broad Institute Genome Sequencing Center for Infectious Disease"/>
            <person name="Wu L."/>
            <person name="Ma J."/>
        </authorList>
    </citation>
    <scope>NUCLEOTIDE SEQUENCE [LARGE SCALE GENOMIC DNA]</scope>
    <source>
        <strain evidence="3">JCM 17986</strain>
    </source>
</reference>
<evidence type="ECO:0000259" key="1">
    <source>
        <dbReference type="PROSITE" id="PS51186"/>
    </source>
</evidence>
<accession>A0ABP9HAX0</accession>
<dbReference type="RefSeq" id="WP_345676226.1">
    <property type="nucleotide sequence ID" value="NZ_BAABHS010000010.1"/>
</dbReference>
<sequence>MSAESVRIRPVHYDDLEAVTAIYAHYVANSVATFDEVAPGVDMWAAKADDLGARGLPFLVAEDDWQVVGFAYAGPWRPKPAYRHTVEDTIYLSPDHKGKGIGRTLLSTLLPLCADAGIRRVLAVIADGDDDSSVRLHKSFGFTEAGRLTEVGFKFGRWLDTVIYQTELAPRQAEEAPAGVEAFPED</sequence>
<organism evidence="2 3">
    <name type="scientific">Yinghuangia aomiensis</name>
    <dbReference type="NCBI Taxonomy" id="676205"/>
    <lineage>
        <taxon>Bacteria</taxon>
        <taxon>Bacillati</taxon>
        <taxon>Actinomycetota</taxon>
        <taxon>Actinomycetes</taxon>
        <taxon>Kitasatosporales</taxon>
        <taxon>Streptomycetaceae</taxon>
        <taxon>Yinghuangia</taxon>
    </lineage>
</organism>
<dbReference type="Proteomes" id="UP001500466">
    <property type="component" value="Unassembled WGS sequence"/>
</dbReference>
<dbReference type="PROSITE" id="PS51186">
    <property type="entry name" value="GNAT"/>
    <property type="match status" value="1"/>
</dbReference>
<comment type="caution">
    <text evidence="2">The sequence shown here is derived from an EMBL/GenBank/DDBJ whole genome shotgun (WGS) entry which is preliminary data.</text>
</comment>
<evidence type="ECO:0000313" key="3">
    <source>
        <dbReference type="Proteomes" id="UP001500466"/>
    </source>
</evidence>
<dbReference type="PANTHER" id="PTHR43072:SF8">
    <property type="entry name" value="ACYLTRANSFERASE FABY-RELATED"/>
    <property type="match status" value="1"/>
</dbReference>
<gene>
    <name evidence="2" type="ORF">GCM10023205_32900</name>
</gene>
<dbReference type="EMBL" id="BAABHS010000010">
    <property type="protein sequence ID" value="GAA4965877.1"/>
    <property type="molecule type" value="Genomic_DNA"/>
</dbReference>